<dbReference type="EMBL" id="CAJNXB010003410">
    <property type="protein sequence ID" value="CAF3312363.1"/>
    <property type="molecule type" value="Genomic_DNA"/>
</dbReference>
<evidence type="ECO:0000313" key="3">
    <source>
        <dbReference type="EMBL" id="CAF3342268.1"/>
    </source>
</evidence>
<feature type="domain" description="Reverse transcriptase" evidence="1">
    <location>
        <begin position="1"/>
        <end position="143"/>
    </location>
</feature>
<evidence type="ECO:0000313" key="2">
    <source>
        <dbReference type="EMBL" id="CAF3312363.1"/>
    </source>
</evidence>
<dbReference type="Proteomes" id="UP000663862">
    <property type="component" value="Unassembled WGS sequence"/>
</dbReference>
<dbReference type="Gene3D" id="3.30.70.270">
    <property type="match status" value="1"/>
</dbReference>
<evidence type="ECO:0000313" key="7">
    <source>
        <dbReference type="EMBL" id="CAF4449395.1"/>
    </source>
</evidence>
<evidence type="ECO:0000313" key="10">
    <source>
        <dbReference type="Proteomes" id="UP000663848"/>
    </source>
</evidence>
<dbReference type="AlphaFoldDB" id="A0A821FZ06"/>
<dbReference type="EMBL" id="CAJNYU010000223">
    <property type="protein sequence ID" value="CAF3342268.1"/>
    <property type="molecule type" value="Genomic_DNA"/>
</dbReference>
<dbReference type="Proteomes" id="UP000663833">
    <property type="component" value="Unassembled WGS sequence"/>
</dbReference>
<dbReference type="PROSITE" id="PS50878">
    <property type="entry name" value="RT_POL"/>
    <property type="match status" value="1"/>
</dbReference>
<evidence type="ECO:0000313" key="6">
    <source>
        <dbReference type="EMBL" id="CAF4325344.1"/>
    </source>
</evidence>
<keyword evidence="11" id="KW-1185">Reference proteome</keyword>
<dbReference type="Proteomes" id="UP000663869">
    <property type="component" value="Unassembled WGS sequence"/>
</dbReference>
<dbReference type="Gene3D" id="3.10.10.10">
    <property type="entry name" value="HIV Type 1 Reverse Transcriptase, subunit A, domain 1"/>
    <property type="match status" value="1"/>
</dbReference>
<dbReference type="Proteomes" id="UP000663825">
    <property type="component" value="Unassembled WGS sequence"/>
</dbReference>
<dbReference type="EMBL" id="CAJNYT010000430">
    <property type="protein sequence ID" value="CAF3348942.1"/>
    <property type="molecule type" value="Genomic_DNA"/>
</dbReference>
<accession>A0A821FZ06</accession>
<dbReference type="InterPro" id="IPR052055">
    <property type="entry name" value="Hepadnavirus_pol/RT"/>
</dbReference>
<evidence type="ECO:0000313" key="5">
    <source>
        <dbReference type="EMBL" id="CAF3350266.1"/>
    </source>
</evidence>
<dbReference type="SUPFAM" id="SSF56672">
    <property type="entry name" value="DNA/RNA polymerases"/>
    <property type="match status" value="1"/>
</dbReference>
<name>A0A821FZ06_9BILA</name>
<evidence type="ECO:0000259" key="1">
    <source>
        <dbReference type="PROSITE" id="PS50878"/>
    </source>
</evidence>
<dbReference type="InterPro" id="IPR043502">
    <property type="entry name" value="DNA/RNA_pol_sf"/>
</dbReference>
<evidence type="ECO:0000313" key="4">
    <source>
        <dbReference type="EMBL" id="CAF3348942.1"/>
    </source>
</evidence>
<dbReference type="EMBL" id="CAJOBP010001971">
    <property type="protein sequence ID" value="CAF4325344.1"/>
    <property type="molecule type" value="Genomic_DNA"/>
</dbReference>
<proteinExistence type="predicted"/>
<dbReference type="Proteomes" id="UP000663848">
    <property type="component" value="Unassembled WGS sequence"/>
</dbReference>
<dbReference type="Proteomes" id="UP000663872">
    <property type="component" value="Unassembled WGS sequence"/>
</dbReference>
<dbReference type="PANTHER" id="PTHR33050">
    <property type="entry name" value="REVERSE TRANSCRIPTASE DOMAIN-CONTAINING PROTEIN"/>
    <property type="match status" value="1"/>
</dbReference>
<evidence type="ECO:0000313" key="8">
    <source>
        <dbReference type="EMBL" id="CAF4552252.1"/>
    </source>
</evidence>
<protein>
    <recommendedName>
        <fullName evidence="1">Reverse transcriptase domain-containing protein</fullName>
    </recommendedName>
</protein>
<dbReference type="InterPro" id="IPR000477">
    <property type="entry name" value="RT_dom"/>
</dbReference>
<dbReference type="PANTHER" id="PTHR33050:SF7">
    <property type="entry name" value="RIBONUCLEASE H"/>
    <property type="match status" value="1"/>
</dbReference>
<dbReference type="InterPro" id="IPR043128">
    <property type="entry name" value="Rev_trsase/Diguanyl_cyclase"/>
</dbReference>
<dbReference type="Proteomes" id="UP000663873">
    <property type="component" value="Unassembled WGS sequence"/>
</dbReference>
<comment type="caution">
    <text evidence="9">The sequence shown here is derived from an EMBL/GenBank/DDBJ whole genome shotgun (WGS) entry which is preliminary data.</text>
</comment>
<gene>
    <name evidence="3" type="ORF">FME351_LOCUS3702</name>
    <name evidence="4" type="ORF">GRG538_LOCUS5341</name>
    <name evidence="7" type="ORF">HFQ381_LOCUS23759</name>
    <name evidence="5" type="ORF">LUA448_LOCUS12986</name>
    <name evidence="9" type="ORF">QYT958_LOCUS15267</name>
    <name evidence="2" type="ORF">TIS948_LOCUS19391</name>
    <name evidence="8" type="ORF">TSG867_LOCUS24737</name>
    <name evidence="6" type="ORF">UJA718_LOCUS14141</name>
</gene>
<evidence type="ECO:0000313" key="11">
    <source>
        <dbReference type="Proteomes" id="UP000663873"/>
    </source>
</evidence>
<dbReference type="EMBL" id="CAJNYD010001575">
    <property type="protein sequence ID" value="CAF3350266.1"/>
    <property type="molecule type" value="Genomic_DNA"/>
</dbReference>
<reference evidence="9" key="1">
    <citation type="submission" date="2021-02" db="EMBL/GenBank/DDBJ databases">
        <authorList>
            <person name="Nowell W R."/>
        </authorList>
    </citation>
    <scope>NUCLEOTIDE SEQUENCE</scope>
</reference>
<dbReference type="EMBL" id="CAJOBO010002409">
    <property type="protein sequence ID" value="CAF4449395.1"/>
    <property type="molecule type" value="Genomic_DNA"/>
</dbReference>
<dbReference type="Proteomes" id="UP000663851">
    <property type="component" value="Unassembled WGS sequence"/>
</dbReference>
<evidence type="ECO:0000313" key="9">
    <source>
        <dbReference type="EMBL" id="CAF4657356.1"/>
    </source>
</evidence>
<sequence>MTYSTIDQAIHAVLKASPKAFLCKCDIVSAFKLLPTRPSLVPFYGCHLNDQLYFFVRLPFGDRSSPCIFDCLSQALEWILLNKYYVQYCQYLLDDFITVDCSEQESLRTMAIIKMVFKNLNIPSSPSKTICPVTSLEYLWIVLDTDAFESRIRVDKINRICNLIHQLSRKKRCTKRELLQLIGHFNFATRIIIPGRTFLSYLFRVSCFVDELHYHVRLGKEARIDLPM</sequence>
<dbReference type="EMBL" id="CAJOBR010002107">
    <property type="protein sequence ID" value="CAF4657356.1"/>
    <property type="molecule type" value="Genomic_DNA"/>
</dbReference>
<organism evidence="9 10">
    <name type="scientific">Rotaria socialis</name>
    <dbReference type="NCBI Taxonomy" id="392032"/>
    <lineage>
        <taxon>Eukaryota</taxon>
        <taxon>Metazoa</taxon>
        <taxon>Spiralia</taxon>
        <taxon>Gnathifera</taxon>
        <taxon>Rotifera</taxon>
        <taxon>Eurotatoria</taxon>
        <taxon>Bdelloidea</taxon>
        <taxon>Philodinida</taxon>
        <taxon>Philodinidae</taxon>
        <taxon>Rotaria</taxon>
    </lineage>
</organism>
<dbReference type="EMBL" id="CAJOBQ010002309">
    <property type="protein sequence ID" value="CAF4552252.1"/>
    <property type="molecule type" value="Genomic_DNA"/>
</dbReference>
<dbReference type="OrthoDB" id="10058284at2759"/>